<feature type="compositionally biased region" description="Polar residues" evidence="16">
    <location>
        <begin position="1580"/>
        <end position="1595"/>
    </location>
</feature>
<dbReference type="CDD" id="cd15508">
    <property type="entry name" value="PHD3_KMT2A_like"/>
    <property type="match status" value="1"/>
</dbReference>
<reference evidence="24" key="1">
    <citation type="submission" date="2025-08" db="UniProtKB">
        <authorList>
            <consortium name="RefSeq"/>
        </authorList>
    </citation>
    <scope>IDENTIFICATION</scope>
    <source>
        <tissue evidence="24">Tentacle</tissue>
    </source>
</reference>
<dbReference type="Pfam" id="PF13771">
    <property type="entry name" value="zf-HC5HC2H"/>
    <property type="match status" value="1"/>
</dbReference>
<evidence type="ECO:0000256" key="9">
    <source>
        <dbReference type="ARBA" id="ARBA00022853"/>
    </source>
</evidence>
<feature type="compositionally biased region" description="Basic residues" evidence="16">
    <location>
        <begin position="25"/>
        <end position="36"/>
    </location>
</feature>
<feature type="domain" description="Phorbol-ester/DAG-type" evidence="18">
    <location>
        <begin position="924"/>
        <end position="979"/>
    </location>
</feature>
<dbReference type="OrthoDB" id="308383at2759"/>
<dbReference type="Gene3D" id="3.30.40.10">
    <property type="entry name" value="Zinc/RING finger domain, C3HC4 (zinc finger)"/>
    <property type="match status" value="3"/>
</dbReference>
<feature type="domain" description="PHD-type" evidence="17">
    <location>
        <begin position="936"/>
        <end position="997"/>
    </location>
</feature>
<feature type="region of interest" description="Disordered" evidence="16">
    <location>
        <begin position="1"/>
        <end position="42"/>
    </location>
</feature>
<name>A0A6P8IIF4_ACTTE</name>
<keyword evidence="12" id="KW-0238">DNA-binding</keyword>
<dbReference type="GO" id="GO:0032259">
    <property type="term" value="P:methylation"/>
    <property type="evidence" value="ECO:0007669"/>
    <property type="project" value="UniProtKB-KW"/>
</dbReference>
<keyword evidence="23" id="KW-1185">Reference proteome</keyword>
<keyword evidence="11" id="KW-0103">Bromodomain</keyword>
<dbReference type="PROSITE" id="PS51805">
    <property type="entry name" value="EPHD"/>
    <property type="match status" value="1"/>
</dbReference>
<evidence type="ECO:0000313" key="24">
    <source>
        <dbReference type="RefSeq" id="XP_031566509.1"/>
    </source>
</evidence>
<dbReference type="InterPro" id="IPR047219">
    <property type="entry name" value="KMT2A_2B_SET"/>
</dbReference>
<evidence type="ECO:0000256" key="13">
    <source>
        <dbReference type="ARBA" id="ARBA00023163"/>
    </source>
</evidence>
<dbReference type="GO" id="GO:0042800">
    <property type="term" value="F:histone H3K4 methyltransferase activity"/>
    <property type="evidence" value="ECO:0007669"/>
    <property type="project" value="TreeGrafter"/>
</dbReference>
<dbReference type="InterPro" id="IPR034732">
    <property type="entry name" value="EPHD"/>
</dbReference>
<gene>
    <name evidence="24" type="primary">LOC116301574</name>
</gene>
<feature type="region of interest" description="Disordered" evidence="16">
    <location>
        <begin position="194"/>
        <end position="562"/>
    </location>
</feature>
<dbReference type="InterPro" id="IPR036427">
    <property type="entry name" value="Bromodomain-like_sf"/>
</dbReference>
<evidence type="ECO:0000256" key="8">
    <source>
        <dbReference type="ARBA" id="ARBA00022833"/>
    </source>
</evidence>
<evidence type="ECO:0000256" key="3">
    <source>
        <dbReference type="ARBA" id="ARBA00022679"/>
    </source>
</evidence>
<dbReference type="FunFam" id="2.170.270.10:FF:000004">
    <property type="entry name" value="Histone-lysine N-methyltransferase"/>
    <property type="match status" value="1"/>
</dbReference>
<evidence type="ECO:0000259" key="20">
    <source>
        <dbReference type="PROSITE" id="PS50868"/>
    </source>
</evidence>
<feature type="compositionally biased region" description="Basic and acidic residues" evidence="16">
    <location>
        <begin position="463"/>
        <end position="482"/>
    </location>
</feature>
<feature type="compositionally biased region" description="Basic and acidic residues" evidence="16">
    <location>
        <begin position="373"/>
        <end position="409"/>
    </location>
</feature>
<keyword evidence="14" id="KW-0539">Nucleus</keyword>
<dbReference type="GeneID" id="116301574"/>
<dbReference type="PANTHER" id="PTHR45838:SF4">
    <property type="entry name" value="HISTONE-LYSINE N-METHYLTRANSFERASE TRITHORAX"/>
    <property type="match status" value="1"/>
</dbReference>
<dbReference type="CDD" id="cd19170">
    <property type="entry name" value="SET_KMT2A_2B"/>
    <property type="match status" value="1"/>
</dbReference>
<dbReference type="InterPro" id="IPR003888">
    <property type="entry name" value="FYrich_N"/>
</dbReference>
<dbReference type="Pfam" id="PF00856">
    <property type="entry name" value="SET"/>
    <property type="match status" value="1"/>
</dbReference>
<keyword evidence="3" id="KW-0808">Transferase</keyword>
<dbReference type="Pfam" id="PF02008">
    <property type="entry name" value="zf-CXXC"/>
    <property type="match status" value="1"/>
</dbReference>
<evidence type="ECO:0000256" key="14">
    <source>
        <dbReference type="ARBA" id="ARBA00023242"/>
    </source>
</evidence>
<feature type="compositionally biased region" description="Basic and acidic residues" evidence="16">
    <location>
        <begin position="678"/>
        <end position="714"/>
    </location>
</feature>
<evidence type="ECO:0000259" key="17">
    <source>
        <dbReference type="PROSITE" id="PS50016"/>
    </source>
</evidence>
<feature type="compositionally biased region" description="Pro residues" evidence="16">
    <location>
        <begin position="251"/>
        <end position="260"/>
    </location>
</feature>
<protein>
    <submittedName>
        <fullName evidence="24">Histone-lysine N-methyltransferase 2A-like</fullName>
    </submittedName>
</protein>
<dbReference type="Pfam" id="PF05964">
    <property type="entry name" value="FYRN"/>
    <property type="match status" value="1"/>
</dbReference>
<dbReference type="PROSITE" id="PS50868">
    <property type="entry name" value="POST_SET"/>
    <property type="match status" value="1"/>
</dbReference>
<evidence type="ECO:0000256" key="16">
    <source>
        <dbReference type="SAM" id="MobiDB-lite"/>
    </source>
</evidence>
<keyword evidence="8" id="KW-0862">Zinc</keyword>
<dbReference type="CDD" id="cd15506">
    <property type="entry name" value="PHD1_KMT2A_like"/>
    <property type="match status" value="1"/>
</dbReference>
<evidence type="ECO:0000256" key="5">
    <source>
        <dbReference type="ARBA" id="ARBA00022723"/>
    </source>
</evidence>
<feature type="compositionally biased region" description="Basic and acidic residues" evidence="16">
    <location>
        <begin position="349"/>
        <end position="358"/>
    </location>
</feature>
<dbReference type="InterPro" id="IPR013083">
    <property type="entry name" value="Znf_RING/FYVE/PHD"/>
</dbReference>
<dbReference type="PANTHER" id="PTHR45838">
    <property type="entry name" value="HISTONE-LYSINE-N-METHYLTRANSFERASE 2 KMT2 FAMILY MEMBER"/>
    <property type="match status" value="1"/>
</dbReference>
<dbReference type="FunCoup" id="A0A6P8IIF4">
    <property type="interactions" value="3005"/>
</dbReference>
<evidence type="ECO:0000259" key="18">
    <source>
        <dbReference type="PROSITE" id="PS50081"/>
    </source>
</evidence>
<evidence type="ECO:0000256" key="10">
    <source>
        <dbReference type="ARBA" id="ARBA00023015"/>
    </source>
</evidence>
<dbReference type="SMART" id="SM00541">
    <property type="entry name" value="FYRN"/>
    <property type="match status" value="1"/>
</dbReference>
<feature type="compositionally biased region" description="Acidic residues" evidence="16">
    <location>
        <begin position="483"/>
        <end position="504"/>
    </location>
</feature>
<dbReference type="Pfam" id="PF05965">
    <property type="entry name" value="FYRC"/>
    <property type="match status" value="1"/>
</dbReference>
<feature type="region of interest" description="Disordered" evidence="16">
    <location>
        <begin position="1777"/>
        <end position="1812"/>
    </location>
</feature>
<dbReference type="Proteomes" id="UP000515163">
    <property type="component" value="Unplaced"/>
</dbReference>
<dbReference type="PROSITE" id="PS51058">
    <property type="entry name" value="ZF_CXXC"/>
    <property type="match status" value="1"/>
</dbReference>
<feature type="compositionally biased region" description="Low complexity" evidence="16">
    <location>
        <begin position="226"/>
        <end position="237"/>
    </location>
</feature>
<keyword evidence="10" id="KW-0805">Transcription regulation</keyword>
<dbReference type="GO" id="GO:0008270">
    <property type="term" value="F:zinc ion binding"/>
    <property type="evidence" value="ECO:0007669"/>
    <property type="project" value="UniProtKB-KW"/>
</dbReference>
<keyword evidence="4" id="KW-0949">S-adenosyl-L-methionine</keyword>
<evidence type="ECO:0000259" key="19">
    <source>
        <dbReference type="PROSITE" id="PS50280"/>
    </source>
</evidence>
<comment type="subcellular location">
    <subcellularLocation>
        <location evidence="1">Nucleus</location>
    </subcellularLocation>
</comment>
<feature type="compositionally biased region" description="Basic and acidic residues" evidence="16">
    <location>
        <begin position="519"/>
        <end position="546"/>
    </location>
</feature>
<keyword evidence="9" id="KW-0156">Chromatin regulator</keyword>
<feature type="region of interest" description="Disordered" evidence="16">
    <location>
        <begin position="112"/>
        <end position="139"/>
    </location>
</feature>
<feature type="domain" description="PHD-type" evidence="17">
    <location>
        <begin position="809"/>
        <end position="856"/>
    </location>
</feature>
<evidence type="ECO:0000256" key="12">
    <source>
        <dbReference type="ARBA" id="ARBA00023125"/>
    </source>
</evidence>
<dbReference type="InterPro" id="IPR001965">
    <property type="entry name" value="Znf_PHD"/>
</dbReference>
<dbReference type="PROSITE" id="PS50016">
    <property type="entry name" value="ZF_PHD_2"/>
    <property type="match status" value="3"/>
</dbReference>
<dbReference type="InterPro" id="IPR003889">
    <property type="entry name" value="FYrich_C"/>
</dbReference>
<dbReference type="InterPro" id="IPR002857">
    <property type="entry name" value="Znf_CXXC"/>
</dbReference>
<dbReference type="KEGG" id="aten:116301574"/>
<feature type="domain" description="CXXC-type" evidence="21">
    <location>
        <begin position="620"/>
        <end position="667"/>
    </location>
</feature>
<organism evidence="23 24">
    <name type="scientific">Actinia tenebrosa</name>
    <name type="common">Australian red waratah sea anemone</name>
    <dbReference type="NCBI Taxonomy" id="6105"/>
    <lineage>
        <taxon>Eukaryota</taxon>
        <taxon>Metazoa</taxon>
        <taxon>Cnidaria</taxon>
        <taxon>Anthozoa</taxon>
        <taxon>Hexacorallia</taxon>
        <taxon>Actiniaria</taxon>
        <taxon>Actiniidae</taxon>
        <taxon>Actinia</taxon>
    </lineage>
</organism>
<proteinExistence type="predicted"/>
<evidence type="ECO:0000256" key="2">
    <source>
        <dbReference type="ARBA" id="ARBA00022603"/>
    </source>
</evidence>
<dbReference type="Pfam" id="PF00628">
    <property type="entry name" value="PHD"/>
    <property type="match status" value="1"/>
</dbReference>
<dbReference type="Gene3D" id="3.30.160.360">
    <property type="match status" value="1"/>
</dbReference>
<feature type="region of interest" description="Disordered" evidence="16">
    <location>
        <begin position="1547"/>
        <end position="1633"/>
    </location>
</feature>
<dbReference type="Gene3D" id="1.20.920.10">
    <property type="entry name" value="Bromodomain-like"/>
    <property type="match status" value="1"/>
</dbReference>
<dbReference type="SUPFAM" id="SSF82199">
    <property type="entry name" value="SET domain"/>
    <property type="match status" value="1"/>
</dbReference>
<keyword evidence="7 15" id="KW-0863">Zinc-finger</keyword>
<evidence type="ECO:0000259" key="22">
    <source>
        <dbReference type="PROSITE" id="PS51805"/>
    </source>
</evidence>
<dbReference type="SMART" id="SM00508">
    <property type="entry name" value="PostSET"/>
    <property type="match status" value="1"/>
</dbReference>
<keyword evidence="13" id="KW-0804">Transcription</keyword>
<feature type="domain" description="PHD-type" evidence="22">
    <location>
        <begin position="1293"/>
        <end position="1401"/>
    </location>
</feature>
<evidence type="ECO:0000256" key="4">
    <source>
        <dbReference type="ARBA" id="ARBA00022691"/>
    </source>
</evidence>
<dbReference type="PROSITE" id="PS51542">
    <property type="entry name" value="FYRN"/>
    <property type="match status" value="1"/>
</dbReference>
<dbReference type="InterPro" id="IPR003616">
    <property type="entry name" value="Post-SET_dom"/>
</dbReference>
<accession>A0A6P8IIF4</accession>
<dbReference type="InterPro" id="IPR046341">
    <property type="entry name" value="SET_dom_sf"/>
</dbReference>
<dbReference type="PROSITE" id="PS50280">
    <property type="entry name" value="SET"/>
    <property type="match status" value="1"/>
</dbReference>
<evidence type="ECO:0000256" key="6">
    <source>
        <dbReference type="ARBA" id="ARBA00022737"/>
    </source>
</evidence>
<feature type="compositionally biased region" description="Polar residues" evidence="16">
    <location>
        <begin position="1607"/>
        <end position="1630"/>
    </location>
</feature>
<feature type="compositionally biased region" description="Basic and acidic residues" evidence="16">
    <location>
        <begin position="261"/>
        <end position="272"/>
    </location>
</feature>
<dbReference type="GO" id="GO:0003677">
    <property type="term" value="F:DNA binding"/>
    <property type="evidence" value="ECO:0007669"/>
    <property type="project" value="UniProtKB-KW"/>
</dbReference>
<dbReference type="SUPFAM" id="SSF57903">
    <property type="entry name" value="FYVE/PHD zinc finger"/>
    <property type="match status" value="3"/>
</dbReference>
<dbReference type="InterPro" id="IPR001214">
    <property type="entry name" value="SET_dom"/>
</dbReference>
<dbReference type="Gene3D" id="2.170.270.10">
    <property type="entry name" value="SET domain"/>
    <property type="match status" value="1"/>
</dbReference>
<feature type="domain" description="PHD-type" evidence="17">
    <location>
        <begin position="853"/>
        <end position="903"/>
    </location>
</feature>
<feature type="region of interest" description="Disordered" evidence="16">
    <location>
        <begin position="1156"/>
        <end position="1269"/>
    </location>
</feature>
<evidence type="ECO:0000313" key="23">
    <source>
        <dbReference type="Proteomes" id="UP000515163"/>
    </source>
</evidence>
<feature type="domain" description="SET" evidence="19">
    <location>
        <begin position="2001"/>
        <end position="2117"/>
    </location>
</feature>
<keyword evidence="5" id="KW-0479">Metal-binding</keyword>
<dbReference type="SMART" id="SM00542">
    <property type="entry name" value="FYRC"/>
    <property type="match status" value="1"/>
</dbReference>
<dbReference type="PROSITE" id="PS51543">
    <property type="entry name" value="FYRC"/>
    <property type="match status" value="1"/>
</dbReference>
<dbReference type="InterPro" id="IPR011011">
    <property type="entry name" value="Znf_FYVE_PHD"/>
</dbReference>
<evidence type="ECO:0000256" key="7">
    <source>
        <dbReference type="ARBA" id="ARBA00022771"/>
    </source>
</evidence>
<evidence type="ECO:0000256" key="1">
    <source>
        <dbReference type="ARBA" id="ARBA00004123"/>
    </source>
</evidence>
<feature type="region of interest" description="Disordered" evidence="16">
    <location>
        <begin position="653"/>
        <end position="729"/>
    </location>
</feature>
<feature type="compositionally biased region" description="Basic and acidic residues" evidence="16">
    <location>
        <begin position="123"/>
        <end position="138"/>
    </location>
</feature>
<sequence length="2139" mass="241651">MARLKVQGARKVGRPPKNPQNTQRFKPKILKQRKKQLNSQEFKPHVISARRYREIFGSSDDEEEDFYGFRSEDLGLVAYRKITSPISSSPRTFGNKGKHGVLSLQSDLSWNSPKKSFQQIPLDRQDSKEEREENKLSKSENVYAKQYRKRESYERKYTYTPTKLIPKTTEPSPKLKSTSKVKFNFAPRGERLINEINSNQDNTDLTVPESSKNTLPSAKRKPQSVAKMLLAKAKGGKSLQIRRQQQVITIKPPPPQPVDKPPVKTDGSEVRSRSGRVVKAKKLDYNDFITPSRVEAKRKGDPTLTKSLPQKRSLENGEMPVSKIQRVDEDEDVSKVSDSAKGNSMLKSQDAHQNERKKPLNKQLTIKKTKKLQNKDTKVKNKPENKVSEQEEKGKDIVEKTTEGVHQDVDQTLGLKVEQEQSQNDSSLLEETNGENVVERSSEPSIEAEETSKCNFRSKRLQQRQEEEKKQRETLKAQKSENDNDEEGSVPDEELEEETSEESETSSNDSKEDEDTSEDDWKPNSRATNIEKTKKSILRKERNEKLEDVDESYSSDDEESNKPLALIQKELKESPKKKVVTKVIRVVKKIKLKDGTIKKKLIKVIKRVRKVDEDACPKIPGMRRTRCKKCSGCKVKNDCGNCVFCKDKPKFGGAGSMKQACSKRRCVNPQPPKAVESLTKKDVEPKKLVSSTKEKSPKKVKKPIEKSIQKREAKAPATKPKPTAPKKKNKEIKLKAKHTKKYKNNNKEEGCETTTSVIEKPQFITKKRMPPTDTNTLIKLPWSDNAPEETIWKEGFGVCFTSGIPESVQEGCFLCGSTGQDKMFYCKVCAEPFHGYCLEEEPVDESTWCCDNCSTCVVCGLQDKLLMCDICQRGYHVECLGPNYPTEPEGEDDIWICGRCVKCKICGTRSAGSEPEATWMHEFTHCYSCGTNWDQGNYCPICEKCYSDNDFDSKMMQCATCDHWVHASCHDINEDQYECLSDLPDCIPFVCKLCSDEENPKWFQELNEEMFAGFSRVLEGIVGSKEYKALTTYFEEIQVDNGHPKDFHAIKEKAKENKYKYIGEFCDDIQVIFNRALKIKELQENPVLSKNVGLIFSIFARETAAMFPWHKIKTLQETPKEEEKEVFPVVPIPKGMLGKPITLSTWDHSYFQPLSNQDKKSTVTKSSTVHVSKQEEKMDIDKAIDTKADGSQESTVPSGEVENKNMEPELGNGATEKKEESLVRSSTDVEMADNSSPQLSAKATPKPLNQKNSKSNKSNKKGNGMNTVTKPIKKLPQYTEADEELGLKSVLDTRKCQLCGYYGDDESPSAGRLLCSGLDEWVHVNCGLWSAEVFEDDDGKLQNVQSAISRGKQMKCEHCGETGATVGCCEPRCPSNYHFMCARNAKSVFQDDKKVYCDQHSFRANKELILQGDQFRMDRRVFIDLSKVRTIKKGLKGAEPDTIKLVQGSMRVESLGRLTESSDNKEGIFPIGYKISRLYWSAVDPRRRCRYYCTIVEKPREKIKTCSEDTSGMATIDDTVHTVIAHDEVDKPSSSDRTKQIDLTCSESSHQILNPSHDEHGKWSQKGPGSASQKGPLCPSTDQKGHNSFSLNQKGPVSPSKDLKGPSMSSTNQKPHVIQSAGQRGLTSPITDHKEPLSLFTDSKHVNNTCTKDKSQEITRILSGLKQILPSRPPTPIIPITASPLSSPRKILPNIQKNVRFPSTVAGPIRSSVQGPIMLPLSVPIRRKAEPLVVGLDGPKAKKQRISDSNDQVKSTAQVKALVSNLVKDRINNQEKRKNLETPILNQEKEKKTTTQPECSGKIQENRKSLDAQRQNVKKESVIKVKFVIKNDDGLKIESDSYKNAWKIIYEMVREARADRLLKDVPFIGLHNVSMLGLKQESVAYLLEQLPGAHQLKKYKFKYNAPFAKNANGGEYGAEELKENPSGCCRTEVYKRTKKYDMFAFLSSIYRTPPQLADDADDQDWSEPNYDNPMAVKRATALDLPMAMRYRQLKENGYNKNSVAVYRSGIHGRGLYCARNIAAGELVIEYSGVLIRSSLTDKREKYYDSKGIGCYMFRVDEINVVDATTSGNAARFINHSCECNCYSKIATVDGQKKILIFAARSISRGEELTYDYKFPVEDEKLPCLCNSKRCRKYLN</sequence>
<dbReference type="FunFam" id="3.30.40.10:FF:000002">
    <property type="entry name" value="Histone-lysine N-methyltransferase"/>
    <property type="match status" value="1"/>
</dbReference>
<dbReference type="GO" id="GO:0035097">
    <property type="term" value="C:histone methyltransferase complex"/>
    <property type="evidence" value="ECO:0007669"/>
    <property type="project" value="TreeGrafter"/>
</dbReference>
<dbReference type="InterPro" id="IPR019787">
    <property type="entry name" value="Znf_PHD-finger"/>
</dbReference>
<dbReference type="GO" id="GO:0045893">
    <property type="term" value="P:positive regulation of DNA-templated transcription"/>
    <property type="evidence" value="ECO:0007669"/>
    <property type="project" value="TreeGrafter"/>
</dbReference>
<dbReference type="SMART" id="SM00317">
    <property type="entry name" value="SET"/>
    <property type="match status" value="1"/>
</dbReference>
<dbReference type="InParanoid" id="A0A6P8IIF4"/>
<evidence type="ECO:0000256" key="11">
    <source>
        <dbReference type="ARBA" id="ARBA00023117"/>
    </source>
</evidence>
<feature type="compositionally biased region" description="Basic and acidic residues" evidence="16">
    <location>
        <begin position="1172"/>
        <end position="1190"/>
    </location>
</feature>
<evidence type="ECO:0000259" key="21">
    <source>
        <dbReference type="PROSITE" id="PS51058"/>
    </source>
</evidence>
<dbReference type="PROSITE" id="PS50081">
    <property type="entry name" value="ZF_DAG_PE_2"/>
    <property type="match status" value="1"/>
</dbReference>
<keyword evidence="6" id="KW-0677">Repeat</keyword>
<keyword evidence="2" id="KW-0489">Methyltransferase</keyword>
<dbReference type="CDD" id="cd15664">
    <property type="entry name" value="ePHD_KMT2A_like"/>
    <property type="match status" value="1"/>
</dbReference>
<feature type="compositionally biased region" description="Polar residues" evidence="16">
    <location>
        <begin position="195"/>
        <end position="216"/>
    </location>
</feature>
<feature type="compositionally biased region" description="Polar residues" evidence="16">
    <location>
        <begin position="1223"/>
        <end position="1241"/>
    </location>
</feature>
<feature type="compositionally biased region" description="Acidic residues" evidence="16">
    <location>
        <begin position="547"/>
        <end position="559"/>
    </location>
</feature>
<dbReference type="SMART" id="SM00249">
    <property type="entry name" value="PHD"/>
    <property type="match status" value="4"/>
</dbReference>
<dbReference type="RefSeq" id="XP_031566509.1">
    <property type="nucleotide sequence ID" value="XM_031710649.1"/>
</dbReference>
<dbReference type="SUPFAM" id="SSF47370">
    <property type="entry name" value="Bromodomain"/>
    <property type="match status" value="1"/>
</dbReference>
<feature type="domain" description="Post-SET" evidence="20">
    <location>
        <begin position="2123"/>
        <end position="2139"/>
    </location>
</feature>
<feature type="compositionally biased region" description="Polar residues" evidence="16">
    <location>
        <begin position="420"/>
        <end position="430"/>
    </location>
</feature>
<evidence type="ECO:0000256" key="15">
    <source>
        <dbReference type="PROSITE-ProRule" id="PRU00509"/>
    </source>
</evidence>
<dbReference type="InterPro" id="IPR002219">
    <property type="entry name" value="PKC_DAG/PE"/>
</dbReference>